<protein>
    <submittedName>
        <fullName evidence="4">Ras-related protein Rab-5A-like</fullName>
    </submittedName>
</protein>
<comment type="similarity">
    <text evidence="1">Belongs to the small GTPase superfamily. Rab family.</text>
</comment>
<reference evidence="4" key="1">
    <citation type="submission" date="2025-08" db="UniProtKB">
        <authorList>
            <consortium name="RefSeq"/>
        </authorList>
    </citation>
    <scope>IDENTIFICATION</scope>
</reference>
<organism evidence="3 4">
    <name type="scientific">Octopus sinensis</name>
    <name type="common">East Asian common octopus</name>
    <dbReference type="NCBI Taxonomy" id="2607531"/>
    <lineage>
        <taxon>Eukaryota</taxon>
        <taxon>Metazoa</taxon>
        <taxon>Spiralia</taxon>
        <taxon>Lophotrochozoa</taxon>
        <taxon>Mollusca</taxon>
        <taxon>Cephalopoda</taxon>
        <taxon>Coleoidea</taxon>
        <taxon>Octopodiformes</taxon>
        <taxon>Octopoda</taxon>
        <taxon>Incirrata</taxon>
        <taxon>Octopodidae</taxon>
        <taxon>Octopus</taxon>
    </lineage>
</organism>
<dbReference type="KEGG" id="osn:115228380"/>
<dbReference type="InterPro" id="IPR027417">
    <property type="entry name" value="P-loop_NTPase"/>
</dbReference>
<dbReference type="NCBIfam" id="TIGR00231">
    <property type="entry name" value="small_GTP"/>
    <property type="match status" value="1"/>
</dbReference>
<accession>A0A7E6EHM0</accession>
<dbReference type="FunFam" id="3.40.50.300:FF:000808">
    <property type="entry name" value="Small GTP-binding protein, putative"/>
    <property type="match status" value="1"/>
</dbReference>
<evidence type="ECO:0000313" key="4">
    <source>
        <dbReference type="RefSeq" id="XP_036354813.1"/>
    </source>
</evidence>
<dbReference type="SMART" id="SM00173">
    <property type="entry name" value="RAS"/>
    <property type="match status" value="1"/>
</dbReference>
<dbReference type="Pfam" id="PF00071">
    <property type="entry name" value="Ras"/>
    <property type="match status" value="1"/>
</dbReference>
<dbReference type="PROSITE" id="PS51419">
    <property type="entry name" value="RAB"/>
    <property type="match status" value="1"/>
</dbReference>
<dbReference type="GO" id="GO:0005525">
    <property type="term" value="F:GTP binding"/>
    <property type="evidence" value="ECO:0007669"/>
    <property type="project" value="InterPro"/>
</dbReference>
<keyword evidence="3" id="KW-1185">Reference proteome</keyword>
<dbReference type="SUPFAM" id="SSF52540">
    <property type="entry name" value="P-loop containing nucleoside triphosphate hydrolases"/>
    <property type="match status" value="1"/>
</dbReference>
<dbReference type="InterPro" id="IPR001806">
    <property type="entry name" value="Small_GTPase"/>
</dbReference>
<dbReference type="PANTHER" id="PTHR47978">
    <property type="match status" value="1"/>
</dbReference>
<evidence type="ECO:0000256" key="1">
    <source>
        <dbReference type="ARBA" id="ARBA00006270"/>
    </source>
</evidence>
<dbReference type="AlphaFoldDB" id="A0A7E6EHM0"/>
<dbReference type="SMART" id="SM00175">
    <property type="entry name" value="RAB"/>
    <property type="match status" value="1"/>
</dbReference>
<evidence type="ECO:0000313" key="3">
    <source>
        <dbReference type="Proteomes" id="UP000515154"/>
    </source>
</evidence>
<gene>
    <name evidence="4" type="primary">LOC115228380</name>
</gene>
<evidence type="ECO:0000256" key="2">
    <source>
        <dbReference type="ARBA" id="ARBA00022741"/>
    </source>
</evidence>
<dbReference type="CDD" id="cd01860">
    <property type="entry name" value="Rab5_related"/>
    <property type="match status" value="1"/>
</dbReference>
<dbReference type="PROSITE" id="PS51421">
    <property type="entry name" value="RAS"/>
    <property type="match status" value="1"/>
</dbReference>
<proteinExistence type="inferred from homology"/>
<dbReference type="Proteomes" id="UP000515154">
    <property type="component" value="Unplaced"/>
</dbReference>
<dbReference type="InterPro" id="IPR005225">
    <property type="entry name" value="Small_GTP-bd"/>
</dbReference>
<name>A0A7E6EHM0_9MOLL</name>
<dbReference type="RefSeq" id="XP_036354813.1">
    <property type="nucleotide sequence ID" value="XM_036498920.1"/>
</dbReference>
<dbReference type="SMART" id="SM00174">
    <property type="entry name" value="RHO"/>
    <property type="match status" value="1"/>
</dbReference>
<dbReference type="SMART" id="SM00176">
    <property type="entry name" value="RAN"/>
    <property type="match status" value="1"/>
</dbReference>
<dbReference type="PRINTS" id="PR00449">
    <property type="entry name" value="RASTRNSFRMNG"/>
</dbReference>
<sequence length="195" mass="21859">MSKKDSNTKKIDSFRLVLLGNAAVGKSSIVLRFVNGIFQEFNEPTIGGLFILSNPAAFITQNVTFDDTTIKYEIWDTAGQERYHSLTPMYYRGAQAAVVVYDLTNEDSFHKAKNWVSNLRSMAGSNIIIALVGNKEDLALEKRSVEYEEYSRAQGLLFFESSAKTSKNINEIFIQIGCVYILTDSQKTGKVSHSF</sequence>
<dbReference type="GO" id="GO:0003924">
    <property type="term" value="F:GTPase activity"/>
    <property type="evidence" value="ECO:0007669"/>
    <property type="project" value="InterPro"/>
</dbReference>
<dbReference type="Gene3D" id="3.40.50.300">
    <property type="entry name" value="P-loop containing nucleotide triphosphate hydrolases"/>
    <property type="match status" value="1"/>
</dbReference>
<keyword evidence="2" id="KW-0547">Nucleotide-binding</keyword>